<evidence type="ECO:0000313" key="2">
    <source>
        <dbReference type="Proteomes" id="UP001315860"/>
    </source>
</evidence>
<protein>
    <submittedName>
        <fullName evidence="1">Uncharacterized protein</fullName>
    </submittedName>
</protein>
<keyword evidence="2" id="KW-1185">Reference proteome</keyword>
<accession>A0ABY5KIZ8</accession>
<gene>
    <name evidence="1" type="ORF">NP095_07645</name>
</gene>
<dbReference type="RefSeq" id="WP_232416502.1">
    <property type="nucleotide sequence ID" value="NZ_CP101990.1"/>
</dbReference>
<dbReference type="Proteomes" id="UP001315860">
    <property type="component" value="Chromosome"/>
</dbReference>
<name>A0ABY5KIZ8_9ACTN</name>
<organism evidence="1 2">
    <name type="scientific">Aeromicrobium duanguangcaii</name>
    <dbReference type="NCBI Taxonomy" id="2968086"/>
    <lineage>
        <taxon>Bacteria</taxon>
        <taxon>Bacillati</taxon>
        <taxon>Actinomycetota</taxon>
        <taxon>Actinomycetes</taxon>
        <taxon>Propionibacteriales</taxon>
        <taxon>Nocardioidaceae</taxon>
        <taxon>Aeromicrobium</taxon>
    </lineage>
</organism>
<dbReference type="EMBL" id="CP101990">
    <property type="protein sequence ID" value="UUI69958.1"/>
    <property type="molecule type" value="Genomic_DNA"/>
</dbReference>
<evidence type="ECO:0000313" key="1">
    <source>
        <dbReference type="EMBL" id="UUI69958.1"/>
    </source>
</evidence>
<proteinExistence type="predicted"/>
<sequence length="216" mass="23599">MSEFGREPGPDQPPYVSVTVLSERQSLPEVIEALWILDRTWTLAVGLATVDEALQSFDALEMFPDPPTPRTKSQQFARPLAVQPDEIGALRSSYAGERTVLRPRVSLSKQSPLVVELSGWIAGGSLGGVAAWQAFKYLVSNAESIAGLPHRLRSGWFLSRTNADDASLVARAVRMRRKLLELELAEAEQVEDIARALRGLGPLDVASNVSDDQSFS</sequence>
<reference evidence="1 2" key="1">
    <citation type="submission" date="2022-07" db="EMBL/GenBank/DDBJ databases">
        <title>Novel species in genus Aeromicrobium.</title>
        <authorList>
            <person name="Ye L."/>
        </authorList>
    </citation>
    <scope>NUCLEOTIDE SEQUENCE [LARGE SCALE GENOMIC DNA]</scope>
    <source>
        <strain evidence="2">zg-Y50</strain>
    </source>
</reference>